<name>A0ABQ5K0W0_9EUKA</name>
<evidence type="ECO:0000313" key="1">
    <source>
        <dbReference type="EMBL" id="GKT24820.1"/>
    </source>
</evidence>
<comment type="caution">
    <text evidence="1">The sequence shown here is derived from an EMBL/GenBank/DDBJ whole genome shotgun (WGS) entry which is preliminary data.</text>
</comment>
<reference evidence="1" key="1">
    <citation type="submission" date="2022-03" db="EMBL/GenBank/DDBJ databases">
        <title>Draft genome sequence of Aduncisulcus paluster, a free-living microaerophilic Fornicata.</title>
        <authorList>
            <person name="Yuyama I."/>
            <person name="Kume K."/>
            <person name="Tamura T."/>
            <person name="Inagaki Y."/>
            <person name="Hashimoto T."/>
        </authorList>
    </citation>
    <scope>NUCLEOTIDE SEQUENCE</scope>
    <source>
        <strain evidence="1">NY0171</strain>
    </source>
</reference>
<dbReference type="EMBL" id="BQXS01012548">
    <property type="protein sequence ID" value="GKT24820.1"/>
    <property type="molecule type" value="Genomic_DNA"/>
</dbReference>
<gene>
    <name evidence="1" type="ORF">ADUPG1_012852</name>
</gene>
<proteinExistence type="predicted"/>
<protein>
    <submittedName>
        <fullName evidence="1">Uncharacterized protein</fullName>
    </submittedName>
</protein>
<keyword evidence="2" id="KW-1185">Reference proteome</keyword>
<sequence>MDYKNAKKLERLPPGEKRSVAFNFSDKFMTPCETVEDAEARILSSEVKCAILVLYDRLDQDCFIMGKKDMRIVKKHFKVRQEKIEFFSVQQEELEEPTQDNLFS</sequence>
<dbReference type="Proteomes" id="UP001057375">
    <property type="component" value="Unassembled WGS sequence"/>
</dbReference>
<organism evidence="1 2">
    <name type="scientific">Aduncisulcus paluster</name>
    <dbReference type="NCBI Taxonomy" id="2918883"/>
    <lineage>
        <taxon>Eukaryota</taxon>
        <taxon>Metamonada</taxon>
        <taxon>Carpediemonas-like organisms</taxon>
        <taxon>Aduncisulcus</taxon>
    </lineage>
</organism>
<accession>A0ABQ5K0W0</accession>
<evidence type="ECO:0000313" key="2">
    <source>
        <dbReference type="Proteomes" id="UP001057375"/>
    </source>
</evidence>